<evidence type="ECO:0000313" key="2">
    <source>
        <dbReference type="Proteomes" id="UP000033930"/>
    </source>
</evidence>
<name>A0A0G0YC76_9BACT</name>
<sequence length="171" mass="20211">MNFLQKIALEINKVWNWLFAKRSELFQMNYKDALMAHIVIDIMQNSKRHGFKYCKLHSLDPIHPVDNRENTIRATQARVNKLKPYKAKLLKKRRLSKEDLSKYLPSATYARAVPTSEGRYYTFEGNGRIAALKQIFTPDDNIEVELDVYYPRHGQKIRQKIKKLRSMHGME</sequence>
<dbReference type="AlphaFoldDB" id="A0A0G0YC76"/>
<reference evidence="1 2" key="1">
    <citation type="journal article" date="2015" name="Nature">
        <title>rRNA introns, odd ribosomes, and small enigmatic genomes across a large radiation of phyla.</title>
        <authorList>
            <person name="Brown C.T."/>
            <person name="Hug L.A."/>
            <person name="Thomas B.C."/>
            <person name="Sharon I."/>
            <person name="Castelle C.J."/>
            <person name="Singh A."/>
            <person name="Wilkins M.J."/>
            <person name="Williams K.H."/>
            <person name="Banfield J.F."/>
        </authorList>
    </citation>
    <scope>NUCLEOTIDE SEQUENCE [LARGE SCALE GENOMIC DNA]</scope>
</reference>
<organism evidence="1 2">
    <name type="scientific">Candidatus Uhrbacteria bacterium GW2011_GWC1_41_20</name>
    <dbReference type="NCBI Taxonomy" id="1618983"/>
    <lineage>
        <taxon>Bacteria</taxon>
        <taxon>Candidatus Uhriibacteriota</taxon>
    </lineage>
</organism>
<gene>
    <name evidence="1" type="ORF">UU50_C0022G0014</name>
</gene>
<accession>A0A0G0YC76</accession>
<dbReference type="EMBL" id="LCAW01000022">
    <property type="protein sequence ID" value="KKR97937.1"/>
    <property type="molecule type" value="Genomic_DNA"/>
</dbReference>
<dbReference type="Proteomes" id="UP000033930">
    <property type="component" value="Unassembled WGS sequence"/>
</dbReference>
<protein>
    <submittedName>
        <fullName evidence="1">Uncharacterized protein</fullName>
    </submittedName>
</protein>
<comment type="caution">
    <text evidence="1">The sequence shown here is derived from an EMBL/GenBank/DDBJ whole genome shotgun (WGS) entry which is preliminary data.</text>
</comment>
<proteinExistence type="predicted"/>
<evidence type="ECO:0000313" key="1">
    <source>
        <dbReference type="EMBL" id="KKR97937.1"/>
    </source>
</evidence>